<dbReference type="Proteomes" id="UP000540787">
    <property type="component" value="Unassembled WGS sequence"/>
</dbReference>
<feature type="domain" description="Ice-binding protein C-terminal" evidence="2">
    <location>
        <begin position="182"/>
        <end position="205"/>
    </location>
</feature>
<dbReference type="Pfam" id="PF07589">
    <property type="entry name" value="PEP-CTERM"/>
    <property type="match status" value="1"/>
</dbReference>
<protein>
    <recommendedName>
        <fullName evidence="2">Ice-binding protein C-terminal domain-containing protein</fullName>
    </recommendedName>
</protein>
<evidence type="ECO:0000313" key="4">
    <source>
        <dbReference type="Proteomes" id="UP000540787"/>
    </source>
</evidence>
<proteinExistence type="predicted"/>
<keyword evidence="4" id="KW-1185">Reference proteome</keyword>
<sequence length="207" mass="22681">MIKTIIAIAAGALFSMNASAGYVQYELTGPVTGTFVQHDTDQSMAYFNFDVKINGTPSGFRFNLQQQHSEGATQLTYAQTHFIGNGPSNFGIYSDFGGDQMTYFNLAFARGADGRYNYVAKYSSSIMFSNGYEQFDGQHTGYATVGKINPDFVRSLDQMGGYYDNLNTRFVPLYIGPNVSDIPEPASLALLAVGAFGLLNIRSRRQA</sequence>
<dbReference type="EMBL" id="JACHBX010000001">
    <property type="protein sequence ID" value="MBB6132682.1"/>
    <property type="molecule type" value="Genomic_DNA"/>
</dbReference>
<dbReference type="AlphaFoldDB" id="A0A7W9U6V7"/>
<name>A0A7W9U6V7_9BURK</name>
<organism evidence="3 4">
    <name type="scientific">Massilia aurea</name>
    <dbReference type="NCBI Taxonomy" id="373040"/>
    <lineage>
        <taxon>Bacteria</taxon>
        <taxon>Pseudomonadati</taxon>
        <taxon>Pseudomonadota</taxon>
        <taxon>Betaproteobacteria</taxon>
        <taxon>Burkholderiales</taxon>
        <taxon>Oxalobacteraceae</taxon>
        <taxon>Telluria group</taxon>
        <taxon>Massilia</taxon>
    </lineage>
</organism>
<gene>
    <name evidence="3" type="ORF">HD842_000793</name>
</gene>
<dbReference type="NCBIfam" id="TIGR02595">
    <property type="entry name" value="PEP_CTERM"/>
    <property type="match status" value="1"/>
</dbReference>
<keyword evidence="1" id="KW-0732">Signal</keyword>
<dbReference type="InterPro" id="IPR013424">
    <property type="entry name" value="Ice-binding_C"/>
</dbReference>
<comment type="caution">
    <text evidence="3">The sequence shown here is derived from an EMBL/GenBank/DDBJ whole genome shotgun (WGS) entry which is preliminary data.</text>
</comment>
<feature type="signal peptide" evidence="1">
    <location>
        <begin position="1"/>
        <end position="20"/>
    </location>
</feature>
<reference evidence="3 4" key="1">
    <citation type="submission" date="2020-08" db="EMBL/GenBank/DDBJ databases">
        <title>The Agave Microbiome: Exploring the role of microbial communities in plant adaptations to desert environments.</title>
        <authorList>
            <person name="Partida-Martinez L.P."/>
        </authorList>
    </citation>
    <scope>NUCLEOTIDE SEQUENCE [LARGE SCALE GENOMIC DNA]</scope>
    <source>
        <strain evidence="3 4">AT3.2</strain>
    </source>
</reference>
<evidence type="ECO:0000259" key="2">
    <source>
        <dbReference type="Pfam" id="PF07589"/>
    </source>
</evidence>
<accession>A0A7W9U6V7</accession>
<feature type="chain" id="PRO_5030966721" description="Ice-binding protein C-terminal domain-containing protein" evidence="1">
    <location>
        <begin position="21"/>
        <end position="207"/>
    </location>
</feature>
<evidence type="ECO:0000313" key="3">
    <source>
        <dbReference type="EMBL" id="MBB6132682.1"/>
    </source>
</evidence>
<evidence type="ECO:0000256" key="1">
    <source>
        <dbReference type="SAM" id="SignalP"/>
    </source>
</evidence>
<dbReference type="RefSeq" id="WP_183551227.1">
    <property type="nucleotide sequence ID" value="NZ_JACHBX010000001.1"/>
</dbReference>